<evidence type="ECO:0000313" key="4">
    <source>
        <dbReference type="Proteomes" id="UP001321473"/>
    </source>
</evidence>
<dbReference type="GO" id="GO:0016485">
    <property type="term" value="P:protein processing"/>
    <property type="evidence" value="ECO:0007669"/>
    <property type="project" value="TreeGrafter"/>
</dbReference>
<dbReference type="Proteomes" id="UP001321473">
    <property type="component" value="Unassembled WGS sequence"/>
</dbReference>
<dbReference type="Pfam" id="PF05649">
    <property type="entry name" value="Peptidase_M13_N"/>
    <property type="match status" value="1"/>
</dbReference>
<dbReference type="GO" id="GO:0005886">
    <property type="term" value="C:plasma membrane"/>
    <property type="evidence" value="ECO:0007669"/>
    <property type="project" value="TreeGrafter"/>
</dbReference>
<dbReference type="SUPFAM" id="SSF55486">
    <property type="entry name" value="Metalloproteases ('zincins'), catalytic domain"/>
    <property type="match status" value="1"/>
</dbReference>
<dbReference type="PANTHER" id="PTHR11733:SF241">
    <property type="entry name" value="GH26575P-RELATED"/>
    <property type="match status" value="1"/>
</dbReference>
<gene>
    <name evidence="3" type="ORF">V5799_015557</name>
</gene>
<comment type="caution">
    <text evidence="3">The sequence shown here is derived from an EMBL/GenBank/DDBJ whole genome shotgun (WGS) entry which is preliminary data.</text>
</comment>
<dbReference type="GO" id="GO:0004222">
    <property type="term" value="F:metalloendopeptidase activity"/>
    <property type="evidence" value="ECO:0007669"/>
    <property type="project" value="InterPro"/>
</dbReference>
<comment type="similarity">
    <text evidence="1">Belongs to the peptidase M13 family.</text>
</comment>
<dbReference type="PROSITE" id="PS51885">
    <property type="entry name" value="NEPRILYSIN"/>
    <property type="match status" value="1"/>
</dbReference>
<keyword evidence="4" id="KW-1185">Reference proteome</keyword>
<feature type="domain" description="Peptidase M13 N-terminal" evidence="2">
    <location>
        <begin position="15"/>
        <end position="364"/>
    </location>
</feature>
<organism evidence="3 4">
    <name type="scientific">Amblyomma americanum</name>
    <name type="common">Lone star tick</name>
    <dbReference type="NCBI Taxonomy" id="6943"/>
    <lineage>
        <taxon>Eukaryota</taxon>
        <taxon>Metazoa</taxon>
        <taxon>Ecdysozoa</taxon>
        <taxon>Arthropoda</taxon>
        <taxon>Chelicerata</taxon>
        <taxon>Arachnida</taxon>
        <taxon>Acari</taxon>
        <taxon>Parasitiformes</taxon>
        <taxon>Ixodida</taxon>
        <taxon>Ixodoidea</taxon>
        <taxon>Ixodidae</taxon>
        <taxon>Amblyomminae</taxon>
        <taxon>Amblyomma</taxon>
    </lineage>
</organism>
<sequence length="564" mass="64266">MKPLRKLLSMQVTETLLNNLQETFRAYRAADPYKDFPSVFINQAAYFLPNCTGLYSRNGLGWDPFQDILEDIGLGRWPLQLPGNISSLGALVGKVDAALGIFPFVDVTVKNEYESKYAVHLDVPATILKRRQTWYTSSNITEYAVSIAKALAALGAVSTAAETAAAAIVRLEVELEEAISTRRFEPPPFRMRTLDKLPHGRSWNWTAYFSALLKNFLADEEEFISVEVLAPQYLEDLPKLLDSTNATSIVHYVGYRVLVHLSPVLPDVLEDFTPLSFNGIVVGVDARLQACARLLELVYPQGTRTFLRMSLGLPDSVLRYDTRYDAEVQEVFEDLNRHLQMVARRTPWYDPVERVVAVEKLKGVQFTFFGTAQNLTPIAEYYNLNVPAFRGTRLLESVYNMLINSRRTYYRPQKRSKDWDNHFHVSSLSPGHEYTHGRNALFYPFSNVAALSLTGGGKLRALDIPIVGAHMLRGLVAAIDERGSFIDHKLRVRGWWSRETTAKYRLIRDCFWTQYKRALEEILRDDVDLIRTIEDDIADNAIVYPLYRTSVTEEEKDLRSLPPH</sequence>
<dbReference type="InterPro" id="IPR008753">
    <property type="entry name" value="Peptidase_M13_N"/>
</dbReference>
<evidence type="ECO:0000256" key="1">
    <source>
        <dbReference type="ARBA" id="ARBA00007357"/>
    </source>
</evidence>
<reference evidence="3 4" key="1">
    <citation type="journal article" date="2023" name="Arcadia Sci">
        <title>De novo assembly of a long-read Amblyomma americanum tick genome.</title>
        <authorList>
            <person name="Chou S."/>
            <person name="Poskanzer K.E."/>
            <person name="Rollins M."/>
            <person name="Thuy-Boun P.S."/>
        </authorList>
    </citation>
    <scope>NUCLEOTIDE SEQUENCE [LARGE SCALE GENOMIC DNA]</scope>
    <source>
        <strain evidence="3">F_SG_1</strain>
        <tissue evidence="3">Salivary glands</tissue>
    </source>
</reference>
<protein>
    <recommendedName>
        <fullName evidence="2">Peptidase M13 N-terminal domain-containing protein</fullName>
    </recommendedName>
</protein>
<dbReference type="EMBL" id="JARKHS020005881">
    <property type="protein sequence ID" value="KAK8783102.1"/>
    <property type="molecule type" value="Genomic_DNA"/>
</dbReference>
<evidence type="ECO:0000259" key="2">
    <source>
        <dbReference type="Pfam" id="PF05649"/>
    </source>
</evidence>
<accession>A0AAQ4F8X5</accession>
<dbReference type="InterPro" id="IPR042089">
    <property type="entry name" value="Peptidase_M13_dom_2"/>
</dbReference>
<dbReference type="AlphaFoldDB" id="A0AAQ4F8X5"/>
<evidence type="ECO:0000313" key="3">
    <source>
        <dbReference type="EMBL" id="KAK8783102.1"/>
    </source>
</evidence>
<proteinExistence type="inferred from homology"/>
<dbReference type="Gene3D" id="3.40.390.10">
    <property type="entry name" value="Collagenase (Catalytic Domain)"/>
    <property type="match status" value="1"/>
</dbReference>
<name>A0AAQ4F8X5_AMBAM</name>
<dbReference type="Gene3D" id="1.10.1380.10">
    <property type="entry name" value="Neutral endopeptidase , domain2"/>
    <property type="match status" value="1"/>
</dbReference>
<dbReference type="InterPro" id="IPR024079">
    <property type="entry name" value="MetalloPept_cat_dom_sf"/>
</dbReference>
<dbReference type="PANTHER" id="PTHR11733">
    <property type="entry name" value="ZINC METALLOPROTEASE FAMILY M13 NEPRILYSIN-RELATED"/>
    <property type="match status" value="1"/>
</dbReference>
<dbReference type="InterPro" id="IPR000718">
    <property type="entry name" value="Peptidase_M13"/>
</dbReference>